<dbReference type="Gene3D" id="3.90.550.10">
    <property type="entry name" value="Spore Coat Polysaccharide Biosynthesis Protein SpsA, Chain A"/>
    <property type="match status" value="1"/>
</dbReference>
<dbReference type="Pfam" id="PF00535">
    <property type="entry name" value="Glycos_transf_2"/>
    <property type="match status" value="1"/>
</dbReference>
<dbReference type="PANTHER" id="PTHR48090:SF7">
    <property type="entry name" value="RFBJ PROTEIN"/>
    <property type="match status" value="1"/>
</dbReference>
<sequence length="238" mass="26479">MTKATVSIIIPAWNEAQRLPVTLKAIRKEMSRSRALPDFAALAYEVIVVDDGSWDQTAESAVSWADKVVRHSRRMGKGAALESGWRVAAGDTLLFLDADLGLSAKHYPHLLAPVLRREADMVIARWSSSPGSGGFGFVRGLAARGVRLLTGCEPVSPLSGQRAVRRDALQALKRHYGGFGVEVGMLVDLLKLGFSVMETEVPFMHRETKRNWSGWLHRGRQFWSVGRVLWQCWRKPVC</sequence>
<comment type="caution">
    <text evidence="2">The sequence shown here is derived from an EMBL/GenBank/DDBJ whole genome shotgun (WGS) entry which is preliminary data.</text>
</comment>
<dbReference type="InterPro" id="IPR050256">
    <property type="entry name" value="Glycosyltransferase_2"/>
</dbReference>
<proteinExistence type="predicted"/>
<dbReference type="PANTHER" id="PTHR48090">
    <property type="entry name" value="UNDECAPRENYL-PHOSPHATE 4-DEOXY-4-FORMAMIDO-L-ARABINOSE TRANSFERASE-RELATED"/>
    <property type="match status" value="1"/>
</dbReference>
<dbReference type="EMBL" id="JBBPCC010000002">
    <property type="protein sequence ID" value="MEK8127506.1"/>
    <property type="molecule type" value="Genomic_DNA"/>
</dbReference>
<reference evidence="2 3" key="1">
    <citation type="submission" date="2024-04" db="EMBL/GenBank/DDBJ databases">
        <title>draft genome sequnece of Paenibacillus filicis.</title>
        <authorList>
            <person name="Kim D.-U."/>
        </authorList>
    </citation>
    <scope>NUCLEOTIDE SEQUENCE [LARGE SCALE GENOMIC DNA]</scope>
    <source>
        <strain evidence="2 3">KACC14197</strain>
    </source>
</reference>
<dbReference type="InterPro" id="IPR001173">
    <property type="entry name" value="Glyco_trans_2-like"/>
</dbReference>
<protein>
    <submittedName>
        <fullName evidence="2">Glycosyltransferase family 2 protein</fullName>
    </submittedName>
</protein>
<gene>
    <name evidence="2" type="ORF">WMW72_06210</name>
</gene>
<evidence type="ECO:0000313" key="3">
    <source>
        <dbReference type="Proteomes" id="UP001469365"/>
    </source>
</evidence>
<dbReference type="InterPro" id="IPR029044">
    <property type="entry name" value="Nucleotide-diphossugar_trans"/>
</dbReference>
<name>A0ABU9DF52_9BACL</name>
<dbReference type="Proteomes" id="UP001469365">
    <property type="component" value="Unassembled WGS sequence"/>
</dbReference>
<evidence type="ECO:0000313" key="2">
    <source>
        <dbReference type="EMBL" id="MEK8127506.1"/>
    </source>
</evidence>
<organism evidence="2 3">
    <name type="scientific">Paenibacillus filicis</name>
    <dbReference type="NCBI Taxonomy" id="669464"/>
    <lineage>
        <taxon>Bacteria</taxon>
        <taxon>Bacillati</taxon>
        <taxon>Bacillota</taxon>
        <taxon>Bacilli</taxon>
        <taxon>Bacillales</taxon>
        <taxon>Paenibacillaceae</taxon>
        <taxon>Paenibacillus</taxon>
    </lineage>
</organism>
<dbReference type="RefSeq" id="WP_341414546.1">
    <property type="nucleotide sequence ID" value="NZ_JBBPCC010000002.1"/>
</dbReference>
<keyword evidence="3" id="KW-1185">Reference proteome</keyword>
<evidence type="ECO:0000259" key="1">
    <source>
        <dbReference type="Pfam" id="PF00535"/>
    </source>
</evidence>
<feature type="domain" description="Glycosyltransferase 2-like" evidence="1">
    <location>
        <begin position="7"/>
        <end position="135"/>
    </location>
</feature>
<dbReference type="SUPFAM" id="SSF53448">
    <property type="entry name" value="Nucleotide-diphospho-sugar transferases"/>
    <property type="match status" value="1"/>
</dbReference>
<accession>A0ABU9DF52</accession>
<dbReference type="CDD" id="cd04179">
    <property type="entry name" value="DPM_DPG-synthase_like"/>
    <property type="match status" value="1"/>
</dbReference>